<gene>
    <name evidence="1" type="ORF">L916_02761</name>
</gene>
<organism evidence="1 2">
    <name type="scientific">Phytophthora nicotianae</name>
    <name type="common">Potato buckeye rot agent</name>
    <name type="synonym">Phytophthora parasitica</name>
    <dbReference type="NCBI Taxonomy" id="4792"/>
    <lineage>
        <taxon>Eukaryota</taxon>
        <taxon>Sar</taxon>
        <taxon>Stramenopiles</taxon>
        <taxon>Oomycota</taxon>
        <taxon>Peronosporomycetes</taxon>
        <taxon>Peronosporales</taxon>
        <taxon>Peronosporaceae</taxon>
        <taxon>Phytophthora</taxon>
    </lineage>
</organism>
<dbReference type="AlphaFoldDB" id="W2JPE2"/>
<dbReference type="VEuPathDB" id="FungiDB:PPTG_17769"/>
<accession>W2JPE2</accession>
<evidence type="ECO:0000313" key="1">
    <source>
        <dbReference type="EMBL" id="ETL47498.1"/>
    </source>
</evidence>
<reference evidence="1 2" key="1">
    <citation type="submission" date="2013-11" db="EMBL/GenBank/DDBJ databases">
        <title>The Genome Sequence of Phytophthora parasitica CJ05E6.</title>
        <authorList>
            <consortium name="The Broad Institute Genomics Platform"/>
            <person name="Russ C."/>
            <person name="Tyler B."/>
            <person name="Panabieres F."/>
            <person name="Shan W."/>
            <person name="Tripathy S."/>
            <person name="Grunwald N."/>
            <person name="Machado M."/>
            <person name="Johnson C.S."/>
            <person name="Arredondo F."/>
            <person name="Hong C."/>
            <person name="Coffey M."/>
            <person name="Young S.K."/>
            <person name="Zeng Q."/>
            <person name="Gargeya S."/>
            <person name="Fitzgerald M."/>
            <person name="Abouelleil A."/>
            <person name="Alvarado L."/>
            <person name="Chapman S.B."/>
            <person name="Gainer-Dewar J."/>
            <person name="Goldberg J."/>
            <person name="Griggs A."/>
            <person name="Gujja S."/>
            <person name="Hansen M."/>
            <person name="Howarth C."/>
            <person name="Imamovic A."/>
            <person name="Ireland A."/>
            <person name="Larimer J."/>
            <person name="McCowan C."/>
            <person name="Murphy C."/>
            <person name="Pearson M."/>
            <person name="Poon T.W."/>
            <person name="Priest M."/>
            <person name="Roberts A."/>
            <person name="Saif S."/>
            <person name="Shea T."/>
            <person name="Sykes S."/>
            <person name="Wortman J."/>
            <person name="Nusbaum C."/>
            <person name="Birren B."/>
        </authorList>
    </citation>
    <scope>NUCLEOTIDE SEQUENCE [LARGE SCALE GENOMIC DNA]</scope>
    <source>
        <strain evidence="1 2">CJ05E6</strain>
    </source>
</reference>
<evidence type="ECO:0000313" key="2">
    <source>
        <dbReference type="Proteomes" id="UP000053864"/>
    </source>
</evidence>
<dbReference type="Proteomes" id="UP000053864">
    <property type="component" value="Unassembled WGS sequence"/>
</dbReference>
<proteinExistence type="predicted"/>
<sequence length="226" mass="25937">MPYSTELQRRKRAKLREPRVQAKVLQAQLAELPIIRQQLDVGLLHKRKPRSEIPLFQHNFCEEITEELANEVNNLYHETSAVLPAVDTSTLVAYRCQSFPLLSCAEITASTPVGLSVQETEELLWKSVHHYDSQECCQRRRIQRKIRLCVGAARWFFASVGLVLQDFNWTVISPSPTNPKYGSVIREFYKLEATAVTQAKTQVQKTILDLVGNRMRIITQSMQETP</sequence>
<name>W2JPE2_PHYNI</name>
<protein>
    <submittedName>
        <fullName evidence="1">Uncharacterized protein</fullName>
    </submittedName>
</protein>
<dbReference type="EMBL" id="KI671209">
    <property type="protein sequence ID" value="ETL47498.1"/>
    <property type="molecule type" value="Genomic_DNA"/>
</dbReference>